<evidence type="ECO:0000256" key="3">
    <source>
        <dbReference type="ARBA" id="ARBA00022691"/>
    </source>
</evidence>
<comment type="similarity">
    <text evidence="6 7">Belongs to the class I-like SAM-binding methyltransferase superfamily. C5-methyltransferase family.</text>
</comment>
<dbReference type="PANTHER" id="PTHR46098">
    <property type="entry name" value="TRNA (CYTOSINE(38)-C(5))-METHYLTRANSFERASE"/>
    <property type="match status" value="1"/>
</dbReference>
<evidence type="ECO:0000256" key="6">
    <source>
        <dbReference type="PROSITE-ProRule" id="PRU01016"/>
    </source>
</evidence>
<dbReference type="AlphaFoldDB" id="A0A432XXP2"/>
<comment type="caution">
    <text evidence="9">The sequence shown here is derived from an EMBL/GenBank/DDBJ whole genome shotgun (WGS) entry which is preliminary data.</text>
</comment>
<dbReference type="PROSITE" id="PS51679">
    <property type="entry name" value="SAM_MT_C5"/>
    <property type="match status" value="1"/>
</dbReference>
<evidence type="ECO:0000256" key="7">
    <source>
        <dbReference type="RuleBase" id="RU000416"/>
    </source>
</evidence>
<name>A0A432XXP2_9GAMM</name>
<evidence type="ECO:0000256" key="2">
    <source>
        <dbReference type="ARBA" id="ARBA00022679"/>
    </source>
</evidence>
<evidence type="ECO:0000313" key="9">
    <source>
        <dbReference type="EMBL" id="RUO53486.1"/>
    </source>
</evidence>
<evidence type="ECO:0000256" key="1">
    <source>
        <dbReference type="ARBA" id="ARBA00022603"/>
    </source>
</evidence>
<keyword evidence="3 6" id="KW-0949">S-adenosyl-L-methionine</keyword>
<dbReference type="EMBL" id="PIPX01000002">
    <property type="protein sequence ID" value="RUO53486.1"/>
    <property type="molecule type" value="Genomic_DNA"/>
</dbReference>
<protein>
    <recommendedName>
        <fullName evidence="8">Cytosine-specific methyltransferase</fullName>
        <ecNumber evidence="8">2.1.1.37</ecNumber>
    </recommendedName>
</protein>
<dbReference type="InterPro" id="IPR050750">
    <property type="entry name" value="C5-MTase"/>
</dbReference>
<dbReference type="InterPro" id="IPR018117">
    <property type="entry name" value="C5_DNA_meth_AS"/>
</dbReference>
<comment type="catalytic activity">
    <reaction evidence="5 8">
        <text>a 2'-deoxycytidine in DNA + S-adenosyl-L-methionine = a 5-methyl-2'-deoxycytidine in DNA + S-adenosyl-L-homocysteine + H(+)</text>
        <dbReference type="Rhea" id="RHEA:13681"/>
        <dbReference type="Rhea" id="RHEA-COMP:11369"/>
        <dbReference type="Rhea" id="RHEA-COMP:11370"/>
        <dbReference type="ChEBI" id="CHEBI:15378"/>
        <dbReference type="ChEBI" id="CHEBI:57856"/>
        <dbReference type="ChEBI" id="CHEBI:59789"/>
        <dbReference type="ChEBI" id="CHEBI:85452"/>
        <dbReference type="ChEBI" id="CHEBI:85454"/>
        <dbReference type="EC" id="2.1.1.37"/>
    </reaction>
</comment>
<dbReference type="InterPro" id="IPR029063">
    <property type="entry name" value="SAM-dependent_MTases_sf"/>
</dbReference>
<dbReference type="GO" id="GO:0009307">
    <property type="term" value="P:DNA restriction-modification system"/>
    <property type="evidence" value="ECO:0007669"/>
    <property type="project" value="UniProtKB-KW"/>
</dbReference>
<evidence type="ECO:0000313" key="10">
    <source>
        <dbReference type="Proteomes" id="UP000287649"/>
    </source>
</evidence>
<keyword evidence="4" id="KW-0680">Restriction system</keyword>
<accession>A0A432XXP2</accession>
<reference evidence="10" key="1">
    <citation type="journal article" date="2018" name="Front. Microbiol.">
        <title>Genome-Based Analysis Reveals the Taxonomy and Diversity of the Family Idiomarinaceae.</title>
        <authorList>
            <person name="Liu Y."/>
            <person name="Lai Q."/>
            <person name="Shao Z."/>
        </authorList>
    </citation>
    <scope>NUCLEOTIDE SEQUENCE [LARGE SCALE GENOMIC DNA]</scope>
    <source>
        <strain evidence="10">PO-M2</strain>
    </source>
</reference>
<dbReference type="PROSITE" id="PS00094">
    <property type="entry name" value="C5_MTASE_1"/>
    <property type="match status" value="1"/>
</dbReference>
<dbReference type="GO" id="GO:0003886">
    <property type="term" value="F:DNA (cytosine-5-)-methyltransferase activity"/>
    <property type="evidence" value="ECO:0007669"/>
    <property type="project" value="UniProtKB-EC"/>
</dbReference>
<dbReference type="PROSITE" id="PS00095">
    <property type="entry name" value="C5_MTASE_2"/>
    <property type="match status" value="1"/>
</dbReference>
<dbReference type="InterPro" id="IPR010982">
    <property type="entry name" value="Lambda_DNA-bd_dom_sf"/>
</dbReference>
<dbReference type="SUPFAM" id="SSF47413">
    <property type="entry name" value="lambda repressor-like DNA-binding domains"/>
    <property type="match status" value="1"/>
</dbReference>
<dbReference type="OrthoDB" id="9813719at2"/>
<dbReference type="RefSeq" id="WP_126773270.1">
    <property type="nucleotide sequence ID" value="NZ_PIPX01000002.1"/>
</dbReference>
<dbReference type="GO" id="GO:0003677">
    <property type="term" value="F:DNA binding"/>
    <property type="evidence" value="ECO:0007669"/>
    <property type="project" value="InterPro"/>
</dbReference>
<dbReference type="SUPFAM" id="SSF53335">
    <property type="entry name" value="S-adenosyl-L-methionine-dependent methyltransferases"/>
    <property type="match status" value="1"/>
</dbReference>
<dbReference type="Pfam" id="PF00145">
    <property type="entry name" value="DNA_methylase"/>
    <property type="match status" value="1"/>
</dbReference>
<proteinExistence type="inferred from homology"/>
<dbReference type="EC" id="2.1.1.37" evidence="8"/>
<sequence length="421" mass="47225">MKQDQVKAHRLRCGLTQSQAAELVHANIRTWQQWESGDRTMHPAFIELFYMKTANAAAIKEGRIMSFIKPSITFNELKKNHKQLADTTHRSEQIEAEGAKFKFIDLFAGVGGIRFAFQKAGGACVFSSEIDIHAQLTYYTNHGTVPYGDITRIEASDIPDHDILCAGFPCQPFSHIGKREGFKHPTQGTMFHEIVRIASERRPRVLFLENVPGLVNHDNGNTLKVILETLDDLGYKCYHKVLNASDFGVPQNRKRFYLVAFSGNEEFSFPEPPMIKADIGSCLESNIDGYSISKHLQKTYLFKKDDGRPILIDRNTSGPMKTLVSSYHKIQRLTGTFVKDGETGIRLLTANECKRAMGFPESFLFPVSRTQMYRQMGNSVVITVIEAIASNITSALEKNDAVKATKKAKPSDEAILEVEAV</sequence>
<evidence type="ECO:0000256" key="5">
    <source>
        <dbReference type="ARBA" id="ARBA00047422"/>
    </source>
</evidence>
<dbReference type="InterPro" id="IPR001525">
    <property type="entry name" value="C5_MeTfrase"/>
</dbReference>
<dbReference type="PRINTS" id="PR00105">
    <property type="entry name" value="C5METTRFRASE"/>
</dbReference>
<dbReference type="InterPro" id="IPR031303">
    <property type="entry name" value="C5_meth_CS"/>
</dbReference>
<dbReference type="NCBIfam" id="TIGR00675">
    <property type="entry name" value="dcm"/>
    <property type="match status" value="1"/>
</dbReference>
<dbReference type="CDD" id="cd00093">
    <property type="entry name" value="HTH_XRE"/>
    <property type="match status" value="1"/>
</dbReference>
<dbReference type="GO" id="GO:0032259">
    <property type="term" value="P:methylation"/>
    <property type="evidence" value="ECO:0007669"/>
    <property type="project" value="UniProtKB-KW"/>
</dbReference>
<dbReference type="PANTHER" id="PTHR46098:SF1">
    <property type="entry name" value="TRNA (CYTOSINE(38)-C(5))-METHYLTRANSFERASE"/>
    <property type="match status" value="1"/>
</dbReference>
<organism evidence="9 10">
    <name type="scientific">Pseudidiomarina homiensis</name>
    <dbReference type="NCBI Taxonomy" id="364198"/>
    <lineage>
        <taxon>Bacteria</taxon>
        <taxon>Pseudomonadati</taxon>
        <taxon>Pseudomonadota</taxon>
        <taxon>Gammaproteobacteria</taxon>
        <taxon>Alteromonadales</taxon>
        <taxon>Idiomarinaceae</taxon>
        <taxon>Pseudidiomarina</taxon>
    </lineage>
</organism>
<evidence type="ECO:0000256" key="4">
    <source>
        <dbReference type="ARBA" id="ARBA00022747"/>
    </source>
</evidence>
<keyword evidence="1 6" id="KW-0489">Methyltransferase</keyword>
<gene>
    <name evidence="9" type="ORF">CWI70_09895</name>
</gene>
<keyword evidence="10" id="KW-1185">Reference proteome</keyword>
<dbReference type="CDD" id="cd00315">
    <property type="entry name" value="Cyt_C5_DNA_methylase"/>
    <property type="match status" value="1"/>
</dbReference>
<dbReference type="Gene3D" id="3.90.120.10">
    <property type="entry name" value="DNA Methylase, subunit A, domain 2"/>
    <property type="match status" value="1"/>
</dbReference>
<dbReference type="Gene3D" id="3.40.50.150">
    <property type="entry name" value="Vaccinia Virus protein VP39"/>
    <property type="match status" value="1"/>
</dbReference>
<dbReference type="Proteomes" id="UP000287649">
    <property type="component" value="Unassembled WGS sequence"/>
</dbReference>
<feature type="active site" evidence="6">
    <location>
        <position position="170"/>
    </location>
</feature>
<evidence type="ECO:0000256" key="8">
    <source>
        <dbReference type="RuleBase" id="RU000417"/>
    </source>
</evidence>
<dbReference type="Gene3D" id="1.10.260.40">
    <property type="entry name" value="lambda repressor-like DNA-binding domains"/>
    <property type="match status" value="1"/>
</dbReference>
<keyword evidence="2 6" id="KW-0808">Transferase</keyword>
<dbReference type="InterPro" id="IPR001387">
    <property type="entry name" value="Cro/C1-type_HTH"/>
</dbReference>